<protein>
    <recommendedName>
        <fullName evidence="4">PilY1 beta-propeller domain-containing protein</fullName>
    </recommendedName>
</protein>
<dbReference type="GO" id="GO:0046872">
    <property type="term" value="F:metal ion binding"/>
    <property type="evidence" value="ECO:0007669"/>
    <property type="project" value="UniProtKB-KW"/>
</dbReference>
<evidence type="ECO:0000256" key="1">
    <source>
        <dbReference type="ARBA" id="ARBA00022723"/>
    </source>
</evidence>
<sequence length="1299" mass="140026">MNMCKKSFLRITMCLGLLAAIQGVACHDPMPAFAQDEILVSVSFDGDGNGKVTLKGSLGGACTLASDGSCTFAQGERITLYANASVGSEFFGWSGGHTGSEKSFSMALSQAESFTADFGLAADAAVPGCGSSTYTDYASGFAAQDFSLNNVTVTEDGYLHLETGNDAIDPNSIIVPFEQEVAVTFLHEGAGYDESDFGWMLASEGSGGTRHEVYTDVNDNNANGVLDDREGIDANGDGLVNAFDNRVSLGTFAAGTELVFYLKVDNDSRKPTYFTKMAWNPDTYGGDCSNGTKIFNLGIARNASTDTCQTTGWLDNEALTRAKNLFDLQFSTADTQSMEIIGGEKYPHVIVGAPGNKPNEWILGWEDLWRGGDTDHNDMVFIVERRTGGVAQLKSSEAIEPDEEGAFYTAVEIEVWDSMPCSGQSAIDYYVSIDNGVNWVEVSTWDTVRSFTVDGNGLKQLGSVVASWTPGTPRYTCRTRRIDFAGQGITGRQLIWKAVLSSEDEACAAEILDVNLTGTVATHGEISRSSPVAVANVLYSGSYETPAVDWAEKELRGHLRAMRTYDALSAYGTDNVELWDAGAVLSARAPSSRTIYYPTISLDSVVDEELATADGVTEGFGGTLAHAPVVGESVVIAAGTETFTDRHTDKLVGSMGGTGTINRFTGEWQITPHAVVGNGIPIKASYKWYATSSILVPFTATNIDNSMLGLDNTYVVGAGYRYDFNKDNAFTQADGAWLVNWVRGYADGGSVKKTWVLDPLDHSVPAVVTPPSRPAWYYGAAVTETERDSFDAFVTTHSQRDTVVLVGSRSGMLHAFNAGQFRWGDNTETPQRELRGYYLWDDDSSVTSWWSSFLSGYPDTSPETSPPFFTWQTRGSKAPDYGDGQELWAFIPANLLSRLKNNYLKGEDRAFVDASPAVADVHIGGAWKTVVLCAEGNGGDSVFALDITDTRHPTFMWEFADPDLFRSRSSPAVAVLGKIVAGGKARWAAFFVSGKTNDGTLFPSVYIIDIADGSVIERIFLNCEPAGVGGVPSGQPAIVDSDGNGYIDRLYIGTDKGYMYKVNLPDLPGSVAYPISQCVINTDFDYVRVNDQGTEDTADDVSTTMTVPENQRYHSIYASPTVVVDNSLNSSGALVHNVRIFFGSGDSPYVDEDIDTGNTSYHFFAYADHAAKGSTEASDVELAWFEALPAGHRIFASAYAAAGSVYFGTATSDTEDPCGGPNEGRIYAFSYSGLSLLSDSAGQQGLEVGDIITAPLVEDQHLYFKTPDGLKSLGSNQYNNPTRTGGLPYSRVRSWREVF</sequence>
<keyword evidence="1" id="KW-0479">Metal-binding</keyword>
<dbReference type="EMBL" id="CP015518">
    <property type="protein sequence ID" value="APG25392.1"/>
    <property type="molecule type" value="Genomic_DNA"/>
</dbReference>
<feature type="chain" id="PRO_5013086225" description="PilY1 beta-propeller domain-containing protein" evidence="3">
    <location>
        <begin position="35"/>
        <end position="1299"/>
    </location>
</feature>
<feature type="signal peptide" evidence="3">
    <location>
        <begin position="1"/>
        <end position="34"/>
    </location>
</feature>
<dbReference type="RefSeq" id="WP_072287243.1">
    <property type="nucleotide sequence ID" value="NZ_CP015455.1"/>
</dbReference>
<evidence type="ECO:0000313" key="5">
    <source>
        <dbReference type="EMBL" id="APG25392.1"/>
    </source>
</evidence>
<reference evidence="5 6" key="1">
    <citation type="journal article" date="2017" name="Genome Announc.">
        <title>Complete Genome Sequences of Two Acetylene-Fermenting Pelobacter acetylenicus Strains.</title>
        <authorList>
            <person name="Sutton J.M."/>
            <person name="Baesman S.M."/>
            <person name="Fierst J.L."/>
            <person name="Poret-Peterson A.T."/>
            <person name="Oremland R.S."/>
            <person name="Dunlap D.S."/>
            <person name="Akob D.M."/>
        </authorList>
    </citation>
    <scope>NUCLEOTIDE SEQUENCE [LARGE SCALE GENOMIC DNA]</scope>
    <source>
        <strain evidence="5 6">DSM 3247</strain>
    </source>
</reference>
<evidence type="ECO:0000256" key="3">
    <source>
        <dbReference type="SAM" id="SignalP"/>
    </source>
</evidence>
<gene>
    <name evidence="5" type="ORF">A7E75_10445</name>
</gene>
<evidence type="ECO:0000313" key="6">
    <source>
        <dbReference type="Proteomes" id="UP000182264"/>
    </source>
</evidence>
<accession>A0A1L3GHH5</accession>
<keyword evidence="2" id="KW-0106">Calcium</keyword>
<keyword evidence="3" id="KW-0732">Signal</keyword>
<proteinExistence type="predicted"/>
<keyword evidence="6" id="KW-1185">Reference proteome</keyword>
<dbReference type="KEGG" id="pace:A6070_04450"/>
<dbReference type="InterPro" id="IPR008707">
    <property type="entry name" value="B-propeller_PilY1"/>
</dbReference>
<dbReference type="STRING" id="29542.A6070_04450"/>
<feature type="domain" description="PilY1 beta-propeller" evidence="4">
    <location>
        <begin position="901"/>
        <end position="1064"/>
    </location>
</feature>
<dbReference type="OrthoDB" id="7156875at2"/>
<dbReference type="Pfam" id="PF05567">
    <property type="entry name" value="T4P_PilY1"/>
    <property type="match status" value="1"/>
</dbReference>
<organism evidence="5 6">
    <name type="scientific">Syntrophotalea acetylenica</name>
    <name type="common">Pelobacter acetylenicus</name>
    <dbReference type="NCBI Taxonomy" id="29542"/>
    <lineage>
        <taxon>Bacteria</taxon>
        <taxon>Pseudomonadati</taxon>
        <taxon>Thermodesulfobacteriota</taxon>
        <taxon>Desulfuromonadia</taxon>
        <taxon>Desulfuromonadales</taxon>
        <taxon>Syntrophotaleaceae</taxon>
        <taxon>Syntrophotalea</taxon>
    </lineage>
</organism>
<evidence type="ECO:0000259" key="4">
    <source>
        <dbReference type="Pfam" id="PF05567"/>
    </source>
</evidence>
<dbReference type="Proteomes" id="UP000182264">
    <property type="component" value="Chromosome"/>
</dbReference>
<name>A0A1L3GHH5_SYNAC</name>
<evidence type="ECO:0000256" key="2">
    <source>
        <dbReference type="ARBA" id="ARBA00022837"/>
    </source>
</evidence>